<feature type="signal peptide" evidence="2">
    <location>
        <begin position="1"/>
        <end position="16"/>
    </location>
</feature>
<accession>A0ABX6T090</accession>
<dbReference type="SUPFAM" id="SSF47473">
    <property type="entry name" value="EF-hand"/>
    <property type="match status" value="1"/>
</dbReference>
<dbReference type="Gene3D" id="1.10.238.10">
    <property type="entry name" value="EF-hand"/>
    <property type="match status" value="1"/>
</dbReference>
<feature type="domain" description="EF-hand" evidence="3">
    <location>
        <begin position="52"/>
        <end position="72"/>
    </location>
</feature>
<feature type="compositionally biased region" description="Basic and acidic residues" evidence="1">
    <location>
        <begin position="125"/>
        <end position="140"/>
    </location>
</feature>
<dbReference type="InterPro" id="IPR018247">
    <property type="entry name" value="EF_Hand_1_Ca_BS"/>
</dbReference>
<gene>
    <name evidence="4" type="ORF">H9L15_10635</name>
</gene>
<protein>
    <submittedName>
        <fullName evidence="4">EF-hand domain-containing protein</fullName>
    </submittedName>
</protein>
<keyword evidence="5" id="KW-1185">Reference proteome</keyword>
<dbReference type="InterPro" id="IPR002048">
    <property type="entry name" value="EF_hand_dom"/>
</dbReference>
<dbReference type="InterPro" id="IPR011992">
    <property type="entry name" value="EF-hand-dom_pair"/>
</dbReference>
<feature type="compositionally biased region" description="Basic and acidic residues" evidence="1">
    <location>
        <begin position="257"/>
        <end position="267"/>
    </location>
</feature>
<feature type="compositionally biased region" description="Polar residues" evidence="1">
    <location>
        <begin position="107"/>
        <end position="124"/>
    </location>
</feature>
<evidence type="ECO:0000259" key="3">
    <source>
        <dbReference type="Pfam" id="PF13202"/>
    </source>
</evidence>
<dbReference type="Pfam" id="PF13202">
    <property type="entry name" value="EF-hand_5"/>
    <property type="match status" value="2"/>
</dbReference>
<feature type="domain" description="EF-hand" evidence="3">
    <location>
        <begin position="77"/>
        <end position="94"/>
    </location>
</feature>
<evidence type="ECO:0000313" key="5">
    <source>
        <dbReference type="Proteomes" id="UP000516134"/>
    </source>
</evidence>
<organism evidence="4 5">
    <name type="scientific">Sphingomonas daechungensis</name>
    <dbReference type="NCBI Taxonomy" id="1176646"/>
    <lineage>
        <taxon>Bacteria</taxon>
        <taxon>Pseudomonadati</taxon>
        <taxon>Pseudomonadota</taxon>
        <taxon>Alphaproteobacteria</taxon>
        <taxon>Sphingomonadales</taxon>
        <taxon>Sphingomonadaceae</taxon>
        <taxon>Sphingomonas</taxon>
    </lineage>
</organism>
<proteinExistence type="predicted"/>
<name>A0ABX6T090_9SPHN</name>
<keyword evidence="2" id="KW-0732">Signal</keyword>
<feature type="compositionally biased region" description="Basic residues" evidence="1">
    <location>
        <begin position="215"/>
        <end position="225"/>
    </location>
</feature>
<dbReference type="PROSITE" id="PS00018">
    <property type="entry name" value="EF_HAND_1"/>
    <property type="match status" value="1"/>
</dbReference>
<evidence type="ECO:0000256" key="2">
    <source>
        <dbReference type="SAM" id="SignalP"/>
    </source>
</evidence>
<feature type="region of interest" description="Disordered" evidence="1">
    <location>
        <begin position="197"/>
        <end position="267"/>
    </location>
</feature>
<feature type="region of interest" description="Disordered" evidence="1">
    <location>
        <begin position="107"/>
        <end position="145"/>
    </location>
</feature>
<reference evidence="4 5" key="1">
    <citation type="submission" date="2020-08" db="EMBL/GenBank/DDBJ databases">
        <title>Genome sequence of Sphingomonas daechungensis KACC 18115T.</title>
        <authorList>
            <person name="Hyun D.-W."/>
            <person name="Bae J.-W."/>
        </authorList>
    </citation>
    <scope>NUCLEOTIDE SEQUENCE [LARGE SCALE GENOMIC DNA]</scope>
    <source>
        <strain evidence="4 5">KACC 18115</strain>
    </source>
</reference>
<dbReference type="CDD" id="cd00051">
    <property type="entry name" value="EFh"/>
    <property type="match status" value="1"/>
</dbReference>
<dbReference type="Proteomes" id="UP000516134">
    <property type="component" value="Chromosome"/>
</dbReference>
<evidence type="ECO:0000313" key="4">
    <source>
        <dbReference type="EMBL" id="QNP42628.1"/>
    </source>
</evidence>
<evidence type="ECO:0000256" key="1">
    <source>
        <dbReference type="SAM" id="MobiDB-lite"/>
    </source>
</evidence>
<sequence length="267" mass="29969">MLLLALIPFLASAAQAEEPSDPIVVTAYPWAPFISPMGEPFRSRGPDDDPFVRWFYQVDRNRDGVLTSDEMRIDADTFFAKIDANQDGRIDSEERMAYEAQIAPEVQSSSNWKLTHQESAAQRQSGDHSKDSERHRRWANDIDGYQPDGLQGAARYGLLNLPEPVAGADADFDRYVTLEEFRSAASYRFQLLDSDHSGKLTMDNLKPLIPSRPKEGKRIKRRKNAPTRGSDSPCRRGTRFSTTSSRKANSSTPPGCGRRESPYPRSG</sequence>
<feature type="chain" id="PRO_5047309590" evidence="2">
    <location>
        <begin position="17"/>
        <end position="267"/>
    </location>
</feature>
<dbReference type="EMBL" id="CP060780">
    <property type="protein sequence ID" value="QNP42628.1"/>
    <property type="molecule type" value="Genomic_DNA"/>
</dbReference>